<organism evidence="1 2">
    <name type="scientific">Takifugu flavidus</name>
    <name type="common">sansaifugu</name>
    <dbReference type="NCBI Taxonomy" id="433684"/>
    <lineage>
        <taxon>Eukaryota</taxon>
        <taxon>Metazoa</taxon>
        <taxon>Chordata</taxon>
        <taxon>Craniata</taxon>
        <taxon>Vertebrata</taxon>
        <taxon>Euteleostomi</taxon>
        <taxon>Actinopterygii</taxon>
        <taxon>Neopterygii</taxon>
        <taxon>Teleostei</taxon>
        <taxon>Neoteleostei</taxon>
        <taxon>Acanthomorphata</taxon>
        <taxon>Eupercaria</taxon>
        <taxon>Tetraodontiformes</taxon>
        <taxon>Tetradontoidea</taxon>
        <taxon>Tetraodontidae</taxon>
        <taxon>Takifugu</taxon>
    </lineage>
</organism>
<proteinExistence type="predicted"/>
<name>A0A5C6N0N7_9TELE</name>
<dbReference type="AlphaFoldDB" id="A0A5C6N0N7"/>
<protein>
    <submittedName>
        <fullName evidence="1">Uncharacterized protein</fullName>
    </submittedName>
</protein>
<gene>
    <name evidence="1" type="ORF">D4764_05G0012140</name>
</gene>
<accession>A0A5C6N0N7</accession>
<evidence type="ECO:0000313" key="2">
    <source>
        <dbReference type="Proteomes" id="UP000324091"/>
    </source>
</evidence>
<dbReference type="EMBL" id="RHFK02000018">
    <property type="protein sequence ID" value="TWW61124.1"/>
    <property type="molecule type" value="Genomic_DNA"/>
</dbReference>
<dbReference type="Proteomes" id="UP000324091">
    <property type="component" value="Chromosome 5"/>
</dbReference>
<comment type="caution">
    <text evidence="1">The sequence shown here is derived from an EMBL/GenBank/DDBJ whole genome shotgun (WGS) entry which is preliminary data.</text>
</comment>
<evidence type="ECO:0000313" key="1">
    <source>
        <dbReference type="EMBL" id="TWW61124.1"/>
    </source>
</evidence>
<sequence length="80" mass="9300">MQENMGCRKTCKVDKLLRQSQRDMVCGQRHRLPTAKKSNQIRGRDKLIGLGLVRRNQFVQKILSGIHCGVMTHDKVRQNR</sequence>
<keyword evidence="2" id="KW-1185">Reference proteome</keyword>
<reference evidence="1 2" key="1">
    <citation type="submission" date="2019-04" db="EMBL/GenBank/DDBJ databases">
        <title>Chromosome genome assembly for Takifugu flavidus.</title>
        <authorList>
            <person name="Xiao S."/>
        </authorList>
    </citation>
    <scope>NUCLEOTIDE SEQUENCE [LARGE SCALE GENOMIC DNA]</scope>
    <source>
        <strain evidence="1">HTHZ2018</strain>
        <tissue evidence="1">Muscle</tissue>
    </source>
</reference>